<protein>
    <submittedName>
        <fullName evidence="1">Uncharacterized protein</fullName>
    </submittedName>
</protein>
<reference evidence="1 2" key="1">
    <citation type="submission" date="2015-10" db="EMBL/GenBank/DDBJ databases">
        <authorList>
            <person name="Gilbert D.G."/>
        </authorList>
    </citation>
    <scope>NUCLEOTIDE SEQUENCE [LARGE SCALE GENOMIC DNA]</scope>
    <source>
        <strain evidence="1">COMA1</strain>
    </source>
</reference>
<gene>
    <name evidence="1" type="ORF">COMA1_40277</name>
</gene>
<evidence type="ECO:0000313" key="2">
    <source>
        <dbReference type="Proteomes" id="UP000199032"/>
    </source>
</evidence>
<dbReference type="OrthoDB" id="1488714at2"/>
<dbReference type="EMBL" id="CZQA01000010">
    <property type="protein sequence ID" value="CUS37827.1"/>
    <property type="molecule type" value="Genomic_DNA"/>
</dbReference>
<evidence type="ECO:0000313" key="1">
    <source>
        <dbReference type="EMBL" id="CUS37827.1"/>
    </source>
</evidence>
<dbReference type="STRING" id="1742972.COMA1_40277"/>
<keyword evidence="2" id="KW-1185">Reference proteome</keyword>
<organism evidence="1 2">
    <name type="scientific">Candidatus Nitrospira nitrosa</name>
    <dbReference type="NCBI Taxonomy" id="1742972"/>
    <lineage>
        <taxon>Bacteria</taxon>
        <taxon>Pseudomonadati</taxon>
        <taxon>Nitrospirota</taxon>
        <taxon>Nitrospiria</taxon>
        <taxon>Nitrospirales</taxon>
        <taxon>Nitrospiraceae</taxon>
        <taxon>Nitrospira</taxon>
    </lineage>
</organism>
<dbReference type="RefSeq" id="WP_090750321.1">
    <property type="nucleotide sequence ID" value="NZ_CZQA01000010.1"/>
</dbReference>
<name>A0A0S4LJR2_9BACT</name>
<proteinExistence type="predicted"/>
<sequence length="761" mass="86359">MLLLDSRVREINGISIFPDHADPEQWYYLPLSPHLTTVRDETLGIEVPQFSLIGFRGDAGTGGFLNFDCNVGAAQSQVDDLAREIANNENLRNMPRIASVPLVDGGVKLMMLGKKTGDAPGTTPGIAGPAFVLKIDQNEKPALYGSNQAAFSIRLDQEGFTMMEQCLDGEIMPVAVIYSLDFLGLRPAYAIKLSIDWDRVQKHMDESFKAGFMFFSAEIGKAVDELVESRAIVLESDTFVPEGDDSKGIIDRRDAALAQVRNMITDAFFTPSLPPWTPEKPSDFERGLDAAAKFAGTTSAMAAGGPAAQVSNASFSYKRMDYTRIDRKVLNVNFSERVTIKRSIYPQGHLAGMFKLLRDIPMPLDRFVRHVDLNNDWFKKRTVRIVTRADFAADEISSVNVRARYGDQPTNALLTATQPETNFSWLSQLQNGAMQRDVEVEYEVTFKNVDSTERPLTLGSAKKTTDIDNVEIVPRELYTISPITLLAENFPWNDYSSVEFHLRYTDEVNGIKQRDLLRLTKEKPDAVWKMFVLDPTKTTFEYRVLFRAMNNRDIERAWTPSSETQITVRNPFPTRRVVEVVPSFRWEEVEQAFVDLRYKDPANNLLAEDSFSFQQGIAAKTFSVDLRDPTRKTVYYKISVNYKDGRFLELPESMTNERRIHASADSKGRRIIGIMPPVNFAQRRLKRVTVDLRFEDLMSNLSFADTFVFEAPEAHGSFEYQYVDETRKKYEYRANLLFENGLELNIDWTASDTTELIVKVP</sequence>
<dbReference type="Proteomes" id="UP000199032">
    <property type="component" value="Unassembled WGS sequence"/>
</dbReference>
<accession>A0A0S4LJR2</accession>
<dbReference type="AlphaFoldDB" id="A0A0S4LJR2"/>